<protein>
    <recommendedName>
        <fullName evidence="4">Alpha-1,4-N-acetylglucosaminyltransferase</fullName>
    </recommendedName>
</protein>
<dbReference type="InterPro" id="IPR007577">
    <property type="entry name" value="GlycoTrfase_DXD_sugar-bd_CS"/>
</dbReference>
<gene>
    <name evidence="2" type="ORF">NTJ_07106</name>
</gene>
<dbReference type="PANTHER" id="PTHR46830">
    <property type="entry name" value="TRANSFERASE, PUTATIVE-RELATED"/>
    <property type="match status" value="1"/>
</dbReference>
<keyword evidence="1" id="KW-0472">Membrane</keyword>
<dbReference type="PANTHER" id="PTHR46830:SF1">
    <property type="entry name" value="ALPHA-1,4-N-ACETYLGLUCOSAMINYLTRANSFERASE"/>
    <property type="match status" value="1"/>
</dbReference>
<evidence type="ECO:0008006" key="4">
    <source>
        <dbReference type="Google" id="ProtNLM"/>
    </source>
</evidence>
<dbReference type="EMBL" id="AP028913">
    <property type="protein sequence ID" value="BES94297.1"/>
    <property type="molecule type" value="Genomic_DNA"/>
</dbReference>
<feature type="transmembrane region" description="Helical" evidence="1">
    <location>
        <begin position="6"/>
        <end position="24"/>
    </location>
</feature>
<evidence type="ECO:0000256" key="1">
    <source>
        <dbReference type="SAM" id="Phobius"/>
    </source>
</evidence>
<organism evidence="2 3">
    <name type="scientific">Nesidiocoris tenuis</name>
    <dbReference type="NCBI Taxonomy" id="355587"/>
    <lineage>
        <taxon>Eukaryota</taxon>
        <taxon>Metazoa</taxon>
        <taxon>Ecdysozoa</taxon>
        <taxon>Arthropoda</taxon>
        <taxon>Hexapoda</taxon>
        <taxon>Insecta</taxon>
        <taxon>Pterygota</taxon>
        <taxon>Neoptera</taxon>
        <taxon>Paraneoptera</taxon>
        <taxon>Hemiptera</taxon>
        <taxon>Heteroptera</taxon>
        <taxon>Panheteroptera</taxon>
        <taxon>Cimicomorpha</taxon>
        <taxon>Miridae</taxon>
        <taxon>Dicyphina</taxon>
        <taxon>Nesidiocoris</taxon>
    </lineage>
</organism>
<keyword evidence="1" id="KW-0812">Transmembrane</keyword>
<name>A0ABN7AV26_9HEMI</name>
<keyword evidence="1" id="KW-1133">Transmembrane helix</keyword>
<dbReference type="SUPFAM" id="SSF53448">
    <property type="entry name" value="Nucleotide-diphospho-sugar transferases"/>
    <property type="match status" value="1"/>
</dbReference>
<dbReference type="Pfam" id="PF04488">
    <property type="entry name" value="Gly_transf_sug"/>
    <property type="match status" value="1"/>
</dbReference>
<proteinExistence type="predicted"/>
<sequence>MRSTRFWSFWLWLILLAGICLIFLDSWRSGRAKFENNYEAVDFEGFNNETGSPSGCYIVPNFVHFVRFNKPKLSFVEAVCILSAFYHQKPEKIYIHTNVKAVGKYWQVLAKVKGLSQVLEFKNLPIPREIFGQKLSSKWNVFHGGDVARLRILSEFGGLFLDNDSYLVRSINPFRSLEMSLGWQPGKSLQNQVIVAHKDARFLKLWLESYRDNYRPDLWYYNAGQLPTKILEKYPHLVHRVHQLFGGYGVVRSIFQRKWPDWKNYYALHLMVRHQNLLKNVNANATYPVVFDEFNIHKYPIAFRDMAYDVYPF</sequence>
<dbReference type="InterPro" id="IPR029044">
    <property type="entry name" value="Nucleotide-diphossugar_trans"/>
</dbReference>
<dbReference type="Gene3D" id="3.90.550.20">
    <property type="match status" value="1"/>
</dbReference>
<reference evidence="2 3" key="1">
    <citation type="submission" date="2023-09" db="EMBL/GenBank/DDBJ databases">
        <title>Nesidiocoris tenuis whole genome shotgun sequence.</title>
        <authorList>
            <person name="Shibata T."/>
            <person name="Shimoda M."/>
            <person name="Kobayashi T."/>
            <person name="Uehara T."/>
        </authorList>
    </citation>
    <scope>NUCLEOTIDE SEQUENCE [LARGE SCALE GENOMIC DNA]</scope>
    <source>
        <strain evidence="2 3">Japan</strain>
    </source>
</reference>
<accession>A0ABN7AV26</accession>
<keyword evidence="3" id="KW-1185">Reference proteome</keyword>
<dbReference type="Proteomes" id="UP001307889">
    <property type="component" value="Chromosome 5"/>
</dbReference>
<evidence type="ECO:0000313" key="3">
    <source>
        <dbReference type="Proteomes" id="UP001307889"/>
    </source>
</evidence>
<evidence type="ECO:0000313" key="2">
    <source>
        <dbReference type="EMBL" id="BES94297.1"/>
    </source>
</evidence>